<accession>A0A0T6DTK9</accession>
<feature type="coiled-coil region" evidence="2">
    <location>
        <begin position="269"/>
        <end position="321"/>
    </location>
</feature>
<dbReference type="Gene3D" id="3.90.226.10">
    <property type="entry name" value="2-enoyl-CoA Hydratase, Chain A, domain 1"/>
    <property type="match status" value="1"/>
</dbReference>
<reference evidence="5 6" key="1">
    <citation type="submission" date="2015-11" db="EMBL/GenBank/DDBJ databases">
        <title>Permanent draft genome of Psychrobacter piscatorii LQ58.</title>
        <authorList>
            <person name="Zhou M."/>
            <person name="Dong B."/>
            <person name="Liu Q."/>
        </authorList>
    </citation>
    <scope>NUCLEOTIDE SEQUENCE [LARGE SCALE GENOMIC DNA]</scope>
    <source>
        <strain evidence="5 6">LQ58</strain>
    </source>
</reference>
<organism evidence="5 6">
    <name type="scientific">Psychrobacter piscatorii</name>
    <dbReference type="NCBI Taxonomy" id="554343"/>
    <lineage>
        <taxon>Bacteria</taxon>
        <taxon>Pseudomonadati</taxon>
        <taxon>Pseudomonadota</taxon>
        <taxon>Gammaproteobacteria</taxon>
        <taxon>Moraxellales</taxon>
        <taxon>Moraxellaceae</taxon>
        <taxon>Psychrobacter</taxon>
    </lineage>
</organism>
<dbReference type="SUPFAM" id="SSF52096">
    <property type="entry name" value="ClpP/crotonase"/>
    <property type="match status" value="1"/>
</dbReference>
<feature type="region of interest" description="Disordered" evidence="3">
    <location>
        <begin position="365"/>
        <end position="387"/>
    </location>
</feature>
<keyword evidence="2" id="KW-0175">Coiled coil</keyword>
<dbReference type="AlphaFoldDB" id="A0A0T6DTK9"/>
<name>A0A0T6DTK9_9GAMM</name>
<comment type="similarity">
    <text evidence="1">Belongs to the peptidase S49 family.</text>
</comment>
<dbReference type="InterPro" id="IPR029045">
    <property type="entry name" value="ClpP/crotonase-like_dom_sf"/>
</dbReference>
<evidence type="ECO:0000313" key="6">
    <source>
        <dbReference type="Proteomes" id="UP000051202"/>
    </source>
</evidence>
<dbReference type="Pfam" id="PF01343">
    <property type="entry name" value="Peptidase_S49"/>
    <property type="match status" value="1"/>
</dbReference>
<feature type="domain" description="Peptidase S49" evidence="4">
    <location>
        <begin position="119"/>
        <end position="264"/>
    </location>
</feature>
<dbReference type="GO" id="GO:0006508">
    <property type="term" value="P:proteolysis"/>
    <property type="evidence" value="ECO:0007669"/>
    <property type="project" value="InterPro"/>
</dbReference>
<dbReference type="InterPro" id="IPR033855">
    <property type="entry name" value="Protein_C"/>
</dbReference>
<dbReference type="Gene3D" id="6.20.330.10">
    <property type="match status" value="1"/>
</dbReference>
<keyword evidence="6" id="KW-1185">Reference proteome</keyword>
<sequence length="404" mass="43386">MNLQAKIKRDINSHALMACHDLNGELASIDFKALSRHSDDDGEAAYTVENGVATIDVRGLLVPETSSDYRSWGVTGYANLADYIQQANDDYTVERIVLDIDSVGGYVKGQHLVDEAIADNTKPIQTFVSGNAYSAAYRIAVMTDRIVAAQFAGIGSIGTIVKHTEQVSRLKQIGITVTNIRSGKWKAVFGDDEPLTDEQLAEIQSGVDANAQEFFEHVASYRSLNADTIASLEGRCFDATRAKELGLIDEIADSVSTSSQAKQSNNNPEEYDLNELEKAQAKIKQLEDQALSDKAASDQKIADAKAEAQAAKDALAKTQASTRQAAIDKLAADTGREFTDEQVTAFKAMDDAQFAVAEFMAKPITPKTPELPDGLDKAQATNGREGGESAIMAAVNAAKAQGAK</sequence>
<dbReference type="PANTHER" id="PTHR42987:SF4">
    <property type="entry name" value="PROTEASE SOHB-RELATED"/>
    <property type="match status" value="1"/>
</dbReference>
<dbReference type="CDD" id="cd07022">
    <property type="entry name" value="S49_Sppa_36K_type"/>
    <property type="match status" value="1"/>
</dbReference>
<evidence type="ECO:0000256" key="3">
    <source>
        <dbReference type="SAM" id="MobiDB-lite"/>
    </source>
</evidence>
<dbReference type="EMBL" id="LNDJ01000047">
    <property type="protein sequence ID" value="KRU23292.1"/>
    <property type="molecule type" value="Genomic_DNA"/>
</dbReference>
<gene>
    <name evidence="5" type="ORF">AS194_05020</name>
</gene>
<dbReference type="Proteomes" id="UP000051202">
    <property type="component" value="Unassembled WGS sequence"/>
</dbReference>
<protein>
    <recommendedName>
        <fullName evidence="4">Peptidase S49 domain-containing protein</fullName>
    </recommendedName>
</protein>
<evidence type="ECO:0000256" key="1">
    <source>
        <dbReference type="ARBA" id="ARBA00008683"/>
    </source>
</evidence>
<proteinExistence type="inferred from homology"/>
<comment type="caution">
    <text evidence="5">The sequence shown here is derived from an EMBL/GenBank/DDBJ whole genome shotgun (WGS) entry which is preliminary data.</text>
</comment>
<dbReference type="RefSeq" id="WP_058023927.1">
    <property type="nucleotide sequence ID" value="NZ_LNDJ01000047.1"/>
</dbReference>
<dbReference type="STRING" id="554343.AS194_05020"/>
<evidence type="ECO:0000259" key="4">
    <source>
        <dbReference type="Pfam" id="PF01343"/>
    </source>
</evidence>
<evidence type="ECO:0000256" key="2">
    <source>
        <dbReference type="SAM" id="Coils"/>
    </source>
</evidence>
<evidence type="ECO:0000313" key="5">
    <source>
        <dbReference type="EMBL" id="KRU23292.1"/>
    </source>
</evidence>
<dbReference type="GO" id="GO:0008233">
    <property type="term" value="F:peptidase activity"/>
    <property type="evidence" value="ECO:0007669"/>
    <property type="project" value="InterPro"/>
</dbReference>
<dbReference type="PANTHER" id="PTHR42987">
    <property type="entry name" value="PEPTIDASE S49"/>
    <property type="match status" value="1"/>
</dbReference>
<dbReference type="InterPro" id="IPR002142">
    <property type="entry name" value="Peptidase_S49"/>
</dbReference>